<dbReference type="EMBL" id="RCSX01000059">
    <property type="protein sequence ID" value="KAF7910322.1"/>
    <property type="molecule type" value="Genomic_DNA"/>
</dbReference>
<dbReference type="InterPro" id="IPR003958">
    <property type="entry name" value="CBFA_NFYB_domain"/>
</dbReference>
<accession>A0ABQ7I411</accession>
<proteinExistence type="predicted"/>
<comment type="caution">
    <text evidence="5">The sequence shown here is derived from an EMBL/GenBank/DDBJ whole genome shotgun (WGS) entry which is preliminary data.</text>
</comment>
<evidence type="ECO:0000256" key="2">
    <source>
        <dbReference type="ARBA" id="ARBA00023242"/>
    </source>
</evidence>
<dbReference type="Gene3D" id="1.10.20.10">
    <property type="entry name" value="Histone, subunit A"/>
    <property type="match status" value="1"/>
</dbReference>
<evidence type="ECO:0000259" key="4">
    <source>
        <dbReference type="Pfam" id="PF00808"/>
    </source>
</evidence>
<reference evidence="5 6" key="1">
    <citation type="journal article" date="2020" name="Genome Biol. Evol.">
        <title>Comparative genomics of Sclerotiniaceae.</title>
        <authorList>
            <person name="Valero Jimenez C.A."/>
            <person name="Steentjes M."/>
            <person name="Scholten O.E."/>
            <person name="Van Kan J.A.L."/>
        </authorList>
    </citation>
    <scope>NUCLEOTIDE SEQUENCE [LARGE SCALE GENOMIC DNA]</scope>
    <source>
        <strain evidence="5 6">B1</strain>
    </source>
</reference>
<dbReference type="PANTHER" id="PTHR10252">
    <property type="entry name" value="HISTONE-LIKE TRANSCRIPTION FACTOR CCAAT-RELATED"/>
    <property type="match status" value="1"/>
</dbReference>
<dbReference type="CDD" id="cd22906">
    <property type="entry name" value="HFD_DRAP1"/>
    <property type="match status" value="1"/>
</dbReference>
<protein>
    <recommendedName>
        <fullName evidence="4">Transcription factor CBF/NF-Y/archaeal histone domain-containing protein</fullName>
    </recommendedName>
</protein>
<evidence type="ECO:0000256" key="3">
    <source>
        <dbReference type="SAM" id="MobiDB-lite"/>
    </source>
</evidence>
<organism evidence="5 6">
    <name type="scientific">Botrytis deweyae</name>
    <dbReference type="NCBI Taxonomy" id="2478750"/>
    <lineage>
        <taxon>Eukaryota</taxon>
        <taxon>Fungi</taxon>
        <taxon>Dikarya</taxon>
        <taxon>Ascomycota</taxon>
        <taxon>Pezizomycotina</taxon>
        <taxon>Leotiomycetes</taxon>
        <taxon>Helotiales</taxon>
        <taxon>Sclerotiniaceae</taxon>
        <taxon>Botrytis</taxon>
    </lineage>
</organism>
<dbReference type="InterPro" id="IPR009072">
    <property type="entry name" value="Histone-fold"/>
</dbReference>
<feature type="compositionally biased region" description="Polar residues" evidence="3">
    <location>
        <begin position="104"/>
        <end position="120"/>
    </location>
</feature>
<dbReference type="RefSeq" id="XP_038803887.1">
    <property type="nucleotide sequence ID" value="XM_038959763.1"/>
</dbReference>
<feature type="compositionally biased region" description="Low complexity" evidence="3">
    <location>
        <begin position="61"/>
        <end position="103"/>
    </location>
</feature>
<feature type="compositionally biased region" description="Low complexity" evidence="3">
    <location>
        <begin position="18"/>
        <end position="42"/>
    </location>
</feature>
<dbReference type="GeneID" id="62238909"/>
<feature type="compositionally biased region" description="Acidic residues" evidence="3">
    <location>
        <begin position="328"/>
        <end position="338"/>
    </location>
</feature>
<evidence type="ECO:0000313" key="6">
    <source>
        <dbReference type="Proteomes" id="UP000783213"/>
    </source>
</evidence>
<evidence type="ECO:0000313" key="5">
    <source>
        <dbReference type="EMBL" id="KAF7910322.1"/>
    </source>
</evidence>
<comment type="subcellular location">
    <subcellularLocation>
        <location evidence="1">Nucleus</location>
    </subcellularLocation>
</comment>
<feature type="region of interest" description="Disordered" evidence="3">
    <location>
        <begin position="305"/>
        <end position="361"/>
    </location>
</feature>
<feature type="compositionally biased region" description="Polar residues" evidence="3">
    <location>
        <begin position="153"/>
        <end position="192"/>
    </location>
</feature>
<keyword evidence="6" id="KW-1185">Reference proteome</keyword>
<keyword evidence="2" id="KW-0539">Nucleus</keyword>
<dbReference type="SUPFAM" id="SSF47113">
    <property type="entry name" value="Histone-fold"/>
    <property type="match status" value="1"/>
</dbReference>
<dbReference type="InterPro" id="IPR050568">
    <property type="entry name" value="Transcr_DNA_Rep_Reg"/>
</dbReference>
<feature type="domain" description="Transcription factor CBF/NF-Y/archaeal histone" evidence="4">
    <location>
        <begin position="220"/>
        <end position="276"/>
    </location>
</feature>
<dbReference type="Pfam" id="PF00808">
    <property type="entry name" value="CBFD_NFYB_HMF"/>
    <property type="match status" value="1"/>
</dbReference>
<name>A0ABQ7I411_9HELO</name>
<gene>
    <name evidence="5" type="ORF">EAE98_012138</name>
</gene>
<feature type="compositionally biased region" description="Basic residues" evidence="3">
    <location>
        <begin position="343"/>
        <end position="361"/>
    </location>
</feature>
<evidence type="ECO:0000256" key="1">
    <source>
        <dbReference type="ARBA" id="ARBA00004123"/>
    </source>
</evidence>
<dbReference type="Proteomes" id="UP000783213">
    <property type="component" value="Unassembled WGS sequence"/>
</dbReference>
<sequence>MPPIPALPPTHSFGSQGTTLTTTAPAATTIPTTTTNTPTTAPQFYYPSHSHSDLVNNNNNSPIITSSSTSHSQPQSQSQLHTQPHSQPQSQLHSQPHSQPHSQYLDQFQNTEASSSSQSPYDHRIPSPFTLGNDPVEIYQYNNNPQKPLYHESYTNQLDTTTRQPRQSRVKSQPITTASSNQSHTPQYQPNMSFAIAPQPTAAPLTNKNPNPDGIEIRTKFPVARIKRIMQADEEVGKVAQVTPVAVSKALELFMISLVQGAAKVAREKGGKRVTAGCLKRVVEENVQFDFLSEIVGRVQEVVPAAKEEKDGEGKKRKASAAKKEEGSESEVEPEVDAGEPKKKGRGKGKGGRKKKVEVES</sequence>
<dbReference type="PANTHER" id="PTHR10252:SF5">
    <property type="entry name" value="DR1-ASSOCIATED COREPRESSOR"/>
    <property type="match status" value="1"/>
</dbReference>
<feature type="region of interest" description="Disordered" evidence="3">
    <location>
        <begin position="1"/>
        <end position="192"/>
    </location>
</feature>